<comment type="caution">
    <text evidence="3">The sequence shown here is derived from an EMBL/GenBank/DDBJ whole genome shotgun (WGS) entry which is preliminary data.</text>
</comment>
<dbReference type="EMBL" id="JACHGF010000010">
    <property type="protein sequence ID" value="MBB5286655.1"/>
    <property type="molecule type" value="Genomic_DNA"/>
</dbReference>
<dbReference type="Proteomes" id="UP000557307">
    <property type="component" value="Unassembled WGS sequence"/>
</dbReference>
<reference evidence="3 4" key="1">
    <citation type="submission" date="2020-08" db="EMBL/GenBank/DDBJ databases">
        <title>Genomic Encyclopedia of Type Strains, Phase IV (KMG-IV): sequencing the most valuable type-strain genomes for metagenomic binning, comparative biology and taxonomic classification.</title>
        <authorList>
            <person name="Goeker M."/>
        </authorList>
    </citation>
    <scope>NUCLEOTIDE SEQUENCE [LARGE SCALE GENOMIC DNA]</scope>
    <source>
        <strain evidence="3 4">DSM 105074</strain>
    </source>
</reference>
<gene>
    <name evidence="3" type="ORF">HNQ92_004816</name>
</gene>
<protein>
    <recommendedName>
        <fullName evidence="5">TerB family tellurite resistance protein</fullName>
    </recommendedName>
</protein>
<keyword evidence="1" id="KW-0175">Coiled coil</keyword>
<evidence type="ECO:0000313" key="3">
    <source>
        <dbReference type="EMBL" id="MBB5286655.1"/>
    </source>
</evidence>
<evidence type="ECO:0000256" key="1">
    <source>
        <dbReference type="SAM" id="Coils"/>
    </source>
</evidence>
<evidence type="ECO:0008006" key="5">
    <source>
        <dbReference type="Google" id="ProtNLM"/>
    </source>
</evidence>
<sequence>MKKRPKPLALLLLAIALAGPVQAQETEIAQLVLNLEKLNQLRQILDELRKGYEILFKGYTTIRDLTQGNFKLHETFLNGLLKVNPAVKNDPRVYDIIDCQLALVREYRTAFTRFSARGSLTEEELRYLRRVYDRLLAESIQNLEALTLVITDQTMRASDDERLAAIDGIYQDLADKLVFLRHFNGNAAVLAAQREHERVNQEVITGLFGLHP</sequence>
<proteinExistence type="predicted"/>
<accession>A0A840TUS6</accession>
<name>A0A840TUS6_9BACT</name>
<feature type="coiled-coil region" evidence="1">
    <location>
        <begin position="21"/>
        <end position="48"/>
    </location>
</feature>
<dbReference type="RefSeq" id="WP_221307530.1">
    <property type="nucleotide sequence ID" value="NZ_JACHGF010000010.1"/>
</dbReference>
<feature type="signal peptide" evidence="2">
    <location>
        <begin position="1"/>
        <end position="23"/>
    </location>
</feature>
<feature type="chain" id="PRO_5032611037" description="TerB family tellurite resistance protein" evidence="2">
    <location>
        <begin position="24"/>
        <end position="212"/>
    </location>
</feature>
<dbReference type="AlphaFoldDB" id="A0A840TUS6"/>
<keyword evidence="4" id="KW-1185">Reference proteome</keyword>
<keyword evidence="2" id="KW-0732">Signal</keyword>
<evidence type="ECO:0000313" key="4">
    <source>
        <dbReference type="Proteomes" id="UP000557307"/>
    </source>
</evidence>
<organism evidence="3 4">
    <name type="scientific">Rhabdobacter roseus</name>
    <dbReference type="NCBI Taxonomy" id="1655419"/>
    <lineage>
        <taxon>Bacteria</taxon>
        <taxon>Pseudomonadati</taxon>
        <taxon>Bacteroidota</taxon>
        <taxon>Cytophagia</taxon>
        <taxon>Cytophagales</taxon>
        <taxon>Cytophagaceae</taxon>
        <taxon>Rhabdobacter</taxon>
    </lineage>
</organism>
<evidence type="ECO:0000256" key="2">
    <source>
        <dbReference type="SAM" id="SignalP"/>
    </source>
</evidence>